<dbReference type="InterPro" id="IPR035093">
    <property type="entry name" value="RelE/ParE_toxin_dom_sf"/>
</dbReference>
<dbReference type="AlphaFoldDB" id="A0A318SSB3"/>
<accession>A0A318SSB3</accession>
<dbReference type="InterPro" id="IPR028344">
    <property type="entry name" value="ParE1/4"/>
</dbReference>
<dbReference type="InterPro" id="IPR007712">
    <property type="entry name" value="RelE/ParE_toxin"/>
</dbReference>
<evidence type="ECO:0000256" key="1">
    <source>
        <dbReference type="ARBA" id="ARBA00006226"/>
    </source>
</evidence>
<dbReference type="PANTHER" id="PTHR33755:SF9">
    <property type="entry name" value="TOXIN PARE1"/>
    <property type="match status" value="1"/>
</dbReference>
<protein>
    <recommendedName>
        <fullName evidence="3">Toxin</fullName>
    </recommendedName>
</protein>
<dbReference type="Pfam" id="PF05016">
    <property type="entry name" value="ParE_toxin"/>
    <property type="match status" value="1"/>
</dbReference>
<reference evidence="4 5" key="1">
    <citation type="submission" date="2018-06" db="EMBL/GenBank/DDBJ databases">
        <title>Genomic Encyclopedia of Type Strains, Phase III (KMG-III): the genomes of soil and plant-associated and newly described type strains.</title>
        <authorList>
            <person name="Whitman W."/>
        </authorList>
    </citation>
    <scope>NUCLEOTIDE SEQUENCE [LARGE SCALE GENOMIC DNA]</scope>
    <source>
        <strain evidence="4 5">CECT 9025</strain>
    </source>
</reference>
<dbReference type="RefSeq" id="WP_110815743.1">
    <property type="nucleotide sequence ID" value="NZ_QJTE01000012.1"/>
</dbReference>
<dbReference type="OrthoDB" id="7173315at2"/>
<evidence type="ECO:0000313" key="5">
    <source>
        <dbReference type="Proteomes" id="UP000248311"/>
    </source>
</evidence>
<name>A0A318SSB3_9RHOB</name>
<comment type="caution">
    <text evidence="4">The sequence shown here is derived from an EMBL/GenBank/DDBJ whole genome shotgun (WGS) entry which is preliminary data.</text>
</comment>
<sequence>MSSDALRLTPAAEDDLREIWLYGLQTWSEAQADRYLDMLLDSLEMLAEMPGLARLHPEITPPVRLHPRGSHVIVYTDEQGGVTILRVLGARQDWRALLKALD</sequence>
<keyword evidence="5" id="KW-1185">Reference proteome</keyword>
<comment type="similarity">
    <text evidence="1 3">Belongs to the RelE toxin family.</text>
</comment>
<dbReference type="Gene3D" id="3.30.2310.20">
    <property type="entry name" value="RelE-like"/>
    <property type="match status" value="1"/>
</dbReference>
<dbReference type="PANTHER" id="PTHR33755">
    <property type="entry name" value="TOXIN PARE1-RELATED"/>
    <property type="match status" value="1"/>
</dbReference>
<dbReference type="InterPro" id="IPR051803">
    <property type="entry name" value="TA_system_RelE-like_toxin"/>
</dbReference>
<evidence type="ECO:0000256" key="2">
    <source>
        <dbReference type="ARBA" id="ARBA00022649"/>
    </source>
</evidence>
<dbReference type="EMBL" id="QJTE01000012">
    <property type="protein sequence ID" value="PYE80626.1"/>
    <property type="molecule type" value="Genomic_DNA"/>
</dbReference>
<gene>
    <name evidence="4" type="ORF">DFP88_11216</name>
</gene>
<organism evidence="4 5">
    <name type="scientific">Pseudoroseicyclus aestuarii</name>
    <dbReference type="NCBI Taxonomy" id="1795041"/>
    <lineage>
        <taxon>Bacteria</taxon>
        <taxon>Pseudomonadati</taxon>
        <taxon>Pseudomonadota</taxon>
        <taxon>Alphaproteobacteria</taxon>
        <taxon>Rhodobacterales</taxon>
        <taxon>Paracoccaceae</taxon>
        <taxon>Pseudoroseicyclus</taxon>
    </lineage>
</organism>
<dbReference type="PIRSF" id="PIRSF029218">
    <property type="entry name" value="ParE"/>
    <property type="match status" value="1"/>
</dbReference>
<evidence type="ECO:0000256" key="3">
    <source>
        <dbReference type="PIRNR" id="PIRNR029218"/>
    </source>
</evidence>
<proteinExistence type="inferred from homology"/>
<evidence type="ECO:0000313" key="4">
    <source>
        <dbReference type="EMBL" id="PYE80626.1"/>
    </source>
</evidence>
<keyword evidence="2" id="KW-1277">Toxin-antitoxin system</keyword>
<dbReference type="Proteomes" id="UP000248311">
    <property type="component" value="Unassembled WGS sequence"/>
</dbReference>